<feature type="domain" description="PKS/mFAS DH" evidence="10">
    <location>
        <begin position="894"/>
        <end position="1180"/>
    </location>
</feature>
<dbReference type="EMBL" id="JAVDVX010000005">
    <property type="protein sequence ID" value="MDR7090940.1"/>
    <property type="molecule type" value="Genomic_DNA"/>
</dbReference>
<dbReference type="InterPro" id="IPR020806">
    <property type="entry name" value="PKS_PP-bd"/>
</dbReference>
<dbReference type="RefSeq" id="WP_310073665.1">
    <property type="nucleotide sequence ID" value="NZ_JAVDVX010000005.1"/>
</dbReference>
<protein>
    <submittedName>
        <fullName evidence="11">Acyl transferase domain-containing protein/NADPH:quinone reductase-like Zn-dependent oxidoreductase/acyl carrier protein</fullName>
    </submittedName>
</protein>
<dbReference type="SMART" id="SM00825">
    <property type="entry name" value="PKS_KS"/>
    <property type="match status" value="1"/>
</dbReference>
<keyword evidence="4" id="KW-0597">Phosphoprotein</keyword>
<dbReference type="Pfam" id="PF02801">
    <property type="entry name" value="Ketoacyl-synt_C"/>
    <property type="match status" value="1"/>
</dbReference>
<dbReference type="InterPro" id="IPR050091">
    <property type="entry name" value="PKS_NRPS_Biosynth_Enz"/>
</dbReference>
<feature type="domain" description="Carrier" evidence="8">
    <location>
        <begin position="2030"/>
        <end position="2111"/>
    </location>
</feature>
<evidence type="ECO:0000256" key="2">
    <source>
        <dbReference type="ARBA" id="ARBA00006484"/>
    </source>
</evidence>
<dbReference type="SMART" id="SM00827">
    <property type="entry name" value="PKS_AT"/>
    <property type="match status" value="1"/>
</dbReference>
<proteinExistence type="inferred from homology"/>
<dbReference type="InterPro" id="IPR016035">
    <property type="entry name" value="Acyl_Trfase/lysoPLipase"/>
</dbReference>
<dbReference type="InterPro" id="IPR042104">
    <property type="entry name" value="PKS_dehydratase_sf"/>
</dbReference>
<dbReference type="InterPro" id="IPR006162">
    <property type="entry name" value="Ppantetheine_attach_site"/>
</dbReference>
<dbReference type="Pfam" id="PF00109">
    <property type="entry name" value="ketoacyl-synt"/>
    <property type="match status" value="1"/>
</dbReference>
<comment type="similarity">
    <text evidence="2">Belongs to the short-chain dehydrogenases/reductases (SDR) family.</text>
</comment>
<dbReference type="Pfam" id="PF16197">
    <property type="entry name" value="KAsynt_C_assoc"/>
    <property type="match status" value="1"/>
</dbReference>
<dbReference type="Pfam" id="PF21089">
    <property type="entry name" value="PKS_DH_N"/>
    <property type="match status" value="1"/>
</dbReference>
<dbReference type="Pfam" id="PF00698">
    <property type="entry name" value="Acyl_transf_1"/>
    <property type="match status" value="1"/>
</dbReference>
<dbReference type="Pfam" id="PF00550">
    <property type="entry name" value="PP-binding"/>
    <property type="match status" value="1"/>
</dbReference>
<feature type="active site" description="Proton acceptor; for dehydratase activity" evidence="7">
    <location>
        <position position="932"/>
    </location>
</feature>
<dbReference type="Gene3D" id="1.10.1200.10">
    <property type="entry name" value="ACP-like"/>
    <property type="match status" value="1"/>
</dbReference>
<dbReference type="CDD" id="cd00833">
    <property type="entry name" value="PKS"/>
    <property type="match status" value="1"/>
</dbReference>
<evidence type="ECO:0000259" key="10">
    <source>
        <dbReference type="PROSITE" id="PS52019"/>
    </source>
</evidence>
<dbReference type="PROSITE" id="PS51257">
    <property type="entry name" value="PROKAR_LIPOPROTEIN"/>
    <property type="match status" value="1"/>
</dbReference>
<dbReference type="Gene3D" id="3.40.47.10">
    <property type="match status" value="1"/>
</dbReference>
<dbReference type="SUPFAM" id="SSF47336">
    <property type="entry name" value="ACP-like"/>
    <property type="match status" value="1"/>
</dbReference>
<dbReference type="InterPro" id="IPR016036">
    <property type="entry name" value="Malonyl_transacylase_ACP-bd"/>
</dbReference>
<dbReference type="SUPFAM" id="SSF51735">
    <property type="entry name" value="NAD(P)-binding Rossmann-fold domains"/>
    <property type="match status" value="3"/>
</dbReference>
<dbReference type="InterPro" id="IPR014043">
    <property type="entry name" value="Acyl_transferase_dom"/>
</dbReference>
<keyword evidence="5" id="KW-0808">Transferase</keyword>
<dbReference type="InterPro" id="IPR036291">
    <property type="entry name" value="NAD(P)-bd_dom_sf"/>
</dbReference>
<dbReference type="SUPFAM" id="SSF52151">
    <property type="entry name" value="FabD/lysophospholipase-like"/>
    <property type="match status" value="1"/>
</dbReference>
<reference evidence="11 12" key="1">
    <citation type="submission" date="2023-07" db="EMBL/GenBank/DDBJ databases">
        <title>Sorghum-associated microbial communities from plants grown in Nebraska, USA.</title>
        <authorList>
            <person name="Schachtman D."/>
        </authorList>
    </citation>
    <scope>NUCLEOTIDE SEQUENCE [LARGE SCALE GENOMIC DNA]</scope>
    <source>
        <strain evidence="11 12">BE190</strain>
    </source>
</reference>
<evidence type="ECO:0000256" key="3">
    <source>
        <dbReference type="ARBA" id="ARBA00022450"/>
    </source>
</evidence>
<dbReference type="Pfam" id="PF08659">
    <property type="entry name" value="KR"/>
    <property type="match status" value="1"/>
</dbReference>
<dbReference type="SUPFAM" id="SSF53901">
    <property type="entry name" value="Thiolase-like"/>
    <property type="match status" value="1"/>
</dbReference>
<dbReference type="Gene3D" id="3.10.129.110">
    <property type="entry name" value="Polyketide synthase dehydratase"/>
    <property type="match status" value="1"/>
</dbReference>
<dbReference type="SMART" id="SM00829">
    <property type="entry name" value="PKS_ER"/>
    <property type="match status" value="1"/>
</dbReference>
<dbReference type="Pfam" id="PF14765">
    <property type="entry name" value="PS-DH"/>
    <property type="match status" value="1"/>
</dbReference>
<evidence type="ECO:0000256" key="7">
    <source>
        <dbReference type="PROSITE-ProRule" id="PRU01363"/>
    </source>
</evidence>
<dbReference type="PANTHER" id="PTHR43775:SF37">
    <property type="entry name" value="SI:DKEY-61P9.11"/>
    <property type="match status" value="1"/>
</dbReference>
<evidence type="ECO:0000313" key="12">
    <source>
        <dbReference type="Proteomes" id="UP001253595"/>
    </source>
</evidence>
<dbReference type="InterPro" id="IPR014031">
    <property type="entry name" value="Ketoacyl_synth_C"/>
</dbReference>
<dbReference type="InterPro" id="IPR011032">
    <property type="entry name" value="GroES-like_sf"/>
</dbReference>
<dbReference type="SMART" id="SM00823">
    <property type="entry name" value="PKS_PP"/>
    <property type="match status" value="1"/>
</dbReference>
<organism evidence="11 12">
    <name type="scientific">Cellvibrio fibrivorans</name>
    <dbReference type="NCBI Taxonomy" id="126350"/>
    <lineage>
        <taxon>Bacteria</taxon>
        <taxon>Pseudomonadati</taxon>
        <taxon>Pseudomonadota</taxon>
        <taxon>Gammaproteobacteria</taxon>
        <taxon>Cellvibrionales</taxon>
        <taxon>Cellvibrionaceae</taxon>
        <taxon>Cellvibrio</taxon>
    </lineage>
</organism>
<dbReference type="InterPro" id="IPR013968">
    <property type="entry name" value="PKS_KR"/>
</dbReference>
<dbReference type="InterPro" id="IPR014030">
    <property type="entry name" value="Ketoacyl_synth_N"/>
</dbReference>
<dbReference type="PROSITE" id="PS00012">
    <property type="entry name" value="PHOSPHOPANTETHEINE"/>
    <property type="match status" value="1"/>
</dbReference>
<feature type="domain" description="Ketosynthase family 3 (KS3)" evidence="9">
    <location>
        <begin position="6"/>
        <end position="435"/>
    </location>
</feature>
<dbReference type="SMART" id="SM00822">
    <property type="entry name" value="PKS_KR"/>
    <property type="match status" value="1"/>
</dbReference>
<dbReference type="PANTHER" id="PTHR43775">
    <property type="entry name" value="FATTY ACID SYNTHASE"/>
    <property type="match status" value="1"/>
</dbReference>
<evidence type="ECO:0000259" key="8">
    <source>
        <dbReference type="PROSITE" id="PS50075"/>
    </source>
</evidence>
<dbReference type="InterPro" id="IPR009081">
    <property type="entry name" value="PP-bd_ACP"/>
</dbReference>
<dbReference type="InterPro" id="IPR001227">
    <property type="entry name" value="Ac_transferase_dom_sf"/>
</dbReference>
<dbReference type="SUPFAM" id="SSF50129">
    <property type="entry name" value="GroES-like"/>
    <property type="match status" value="1"/>
</dbReference>
<dbReference type="InterPro" id="IPR057326">
    <property type="entry name" value="KR_dom"/>
</dbReference>
<dbReference type="InterPro" id="IPR020841">
    <property type="entry name" value="PKS_Beta-ketoAc_synthase_dom"/>
</dbReference>
<accession>A0ABU1V0K5</accession>
<dbReference type="InterPro" id="IPR032821">
    <property type="entry name" value="PKS_assoc"/>
</dbReference>
<keyword evidence="3" id="KW-0596">Phosphopantetheine</keyword>
<dbReference type="SUPFAM" id="SSF55048">
    <property type="entry name" value="Probable ACP-binding domain of malonyl-CoA ACP transacylase"/>
    <property type="match status" value="1"/>
</dbReference>
<comment type="caution">
    <text evidence="11">The sequence shown here is derived from an EMBL/GenBank/DDBJ whole genome shotgun (WGS) entry which is preliminary data.</text>
</comment>
<evidence type="ECO:0000256" key="4">
    <source>
        <dbReference type="ARBA" id="ARBA00022553"/>
    </source>
</evidence>
<evidence type="ECO:0000256" key="6">
    <source>
        <dbReference type="ARBA" id="ARBA00023268"/>
    </source>
</evidence>
<name>A0ABU1V0K5_9GAMM</name>
<dbReference type="Gene3D" id="3.40.50.720">
    <property type="entry name" value="NAD(P)-binding Rossmann-like Domain"/>
    <property type="match status" value="3"/>
</dbReference>
<dbReference type="SMART" id="SM00826">
    <property type="entry name" value="PKS_DH"/>
    <property type="match status" value="1"/>
</dbReference>
<dbReference type="PROSITE" id="PS52019">
    <property type="entry name" value="PKS_MFAS_DH"/>
    <property type="match status" value="1"/>
</dbReference>
<feature type="region of interest" description="N-terminal hotdog fold" evidence="7">
    <location>
        <begin position="894"/>
        <end position="1022"/>
    </location>
</feature>
<dbReference type="InterPro" id="IPR036736">
    <property type="entry name" value="ACP-like_sf"/>
</dbReference>
<evidence type="ECO:0000256" key="5">
    <source>
        <dbReference type="ARBA" id="ARBA00022679"/>
    </source>
</evidence>
<dbReference type="InterPro" id="IPR016039">
    <property type="entry name" value="Thiolase-like"/>
</dbReference>
<dbReference type="PROSITE" id="PS52004">
    <property type="entry name" value="KS3_2"/>
    <property type="match status" value="1"/>
</dbReference>
<evidence type="ECO:0000313" key="11">
    <source>
        <dbReference type="EMBL" id="MDR7090940.1"/>
    </source>
</evidence>
<dbReference type="InterPro" id="IPR049552">
    <property type="entry name" value="PKS_DH_N"/>
</dbReference>
<keyword evidence="12" id="KW-1185">Reference proteome</keyword>
<feature type="active site" description="Proton donor; for dehydratase activity" evidence="7">
    <location>
        <position position="1099"/>
    </location>
</feature>
<gene>
    <name evidence="11" type="ORF">J2X05_002966</name>
</gene>
<keyword evidence="6" id="KW-0511">Multifunctional enzyme</keyword>
<dbReference type="Gene3D" id="3.90.180.10">
    <property type="entry name" value="Medium-chain alcohol dehydrogenases, catalytic domain"/>
    <property type="match status" value="1"/>
</dbReference>
<dbReference type="Gene3D" id="3.30.70.3290">
    <property type="match status" value="1"/>
</dbReference>
<sequence>MTHKNSPSLAIVGIGCRYPGGISSADTFWDVISKGTDAIVDVPSNRWDYRKFFDANDKRPGKSRVKQGGYLHQSLDQFDPLFFGISPREAAYTDPQQRLLLEVTWEAFEDAGITEERLRGSDTGVFIGAFNLDNLLLQLGRDNVETISASTAASVTMTMLSNRLSYTFDLTGPSVTMDTACSSSMVAMHYACQSIINGDCSIAIAGGVNVISRPEYMVSMSKGGFLSAHGRCKSFDKDAAGYVRGEGAGIIIIKTLEQAIADKDEIYAVIRNTGVNQDGHTQNGISFPSAEAQQRLIEKLYREAAINPLDVGYIEAHGTGTQAGDPIEISSLSAVFTPGRPVETPCFVGSVKSNFGHTESAAGVAGIIKASLSIKNGAILPNLHFNNPNPNIDFAGGRIAVPTSQRIWNEGERTRLASVNSFGYGGTNGHVILEEFKSPISAQPTLDQAGHYLLPLSAKNRKALNARCSKLLDYLQSPQGQNVSLNDLNYSLAYRQSGLEERLSLVVKNKTDLEEKLRSLVQGDHPEGSVQAAVDVSGNRRLAFVFTGMGPQWWAMGRELYAREPVFQQVIDQCDELFSKVAGWSIKAELLAPEADSKMAKTAIAQPANFLIQAGLLALYRSWGVTPAAVVGHSVGEVASVYACGALTLEDAITVSYQRSRLQQTLAGGGGMLAIGMGGDAAFELTSLYDQVSVAAVNSATSVTLAGNQEQLEEISQLLEAQGIFNRMLQVEVAYHSYQMDPIKDEIHRVLADIHPHPESIPVYSTALGSRSSGSAFTADYWWQNVRQPVSFERAITQMIEDGYTHFIEVGPHPVTRNFLNECLADKQIQGRVIASLVRKKDESVAFLESLGQLFNAGYHLRWPEAIQQANFIRLPTYPWQRERYWNESNLSRNYLLGSGEEHPFFFEKLMTPEPTWQVELNENYFPFLPDHRISGRVVFPGAGYVEAGLALQHYQKERRGAVSLEQLKFHRMLMVDADKTQQLRIVEDKSQNRFAVYSSEVNNNNWTLHATGKLVGAVLRRTPAKIDLDQLKKKCATALNIPTLYRSFDERGLGYGAQFQTIEQLFTGKRALLARISAPLMAEDAHSKSYLSYPSLLDGAFQSLIALSDSQQTAPMVPVEVGEVTVYQNIPSHFWCYGEILEQTATGILCDLKLLDDQGNTLAELRSLECTLLAGETDEAAVNTLDGAFYHYQWTPRQLALSDREVTGSDAWLILASEQTLPSIKPFVAHLEGRGISPKLLTTSNVPDDEKAITAFKQALEENLAAGANHLIYFAGDLEGEQQLPEFTDVINPCLPLIALAQSLNNPALATLKAWIKEPEFQLNLNIVTRGAHTIGGKPTNPALQPAASLAHLLANELSAITPRHIDLALGSAAVTDAELQMLVNELLDGQEEDIALQGEMRFIRELTTTNIDAGEQRVVHQIPANDPLNPVQLRKSAEGSLEFQRIAPATLRPDDVQVQIERLLIDKPDIDALLQGRRKTHQPPRLALGWIVATGADCDEFALGDEVLVLVNESAITNQYTLNHRLCLKRPAGLPENLYPDLAFYAAALYMLDDVAGGTSGKVFIQNAASPLGLALGQLALARKLTVFATISQEAQRQPLQAMGVHRILNNKDLTYTTDLVDLLGESRLDLVVNDLGNEHATQLFKLLAPGKHFIQLPAVDGQELAATPALTNYRYAYLDIFQSFTSQPGLFAQWIERAKETAISDSLPPLPKGVANACNTTELLNYFVLSDETGQAVIEFTDASVTVSETLAVPSIDRSGSYLITGGTSGLGLQIAKWLLAQGVDSIALVSRNGSNRPEAREFVQSAQGKQVRLFDVDITDLKPTQSLVQNINKEMRPLAGIIHCAMVLDDDLAVRMTPERMKRVMQPKVQGTINLHKATLDLSLRQFICISSISSLIGNVGQANYVAANAFLDGFAHYRQAAGLPATTINLGVLQEIGVVARDENLAMVLDAKGIQGLLTADVLRALGYIMNNEPAQIGLFNVDWAVWAQQSPKSAASSRFSSLVQKARARQDIPPALAALLSELEHQEQYFARLLEILSGELAQIVKVPLSEIKQDRSISDLGIDSIMSVELSRGLRSKYGLEVTSMELLSGPSLDQLTEQLVNQLTEKTC</sequence>
<dbReference type="PROSITE" id="PS00606">
    <property type="entry name" value="KS3_1"/>
    <property type="match status" value="1"/>
</dbReference>
<dbReference type="InterPro" id="IPR020807">
    <property type="entry name" value="PKS_DH"/>
</dbReference>
<feature type="region of interest" description="C-terminal hotdog fold" evidence="7">
    <location>
        <begin position="1037"/>
        <end position="1180"/>
    </location>
</feature>
<dbReference type="InterPro" id="IPR020843">
    <property type="entry name" value="ER"/>
</dbReference>
<comment type="pathway">
    <text evidence="1">Lipid metabolism; fatty acid biosynthesis.</text>
</comment>
<dbReference type="PROSITE" id="PS50075">
    <property type="entry name" value="CARRIER"/>
    <property type="match status" value="1"/>
</dbReference>
<dbReference type="InterPro" id="IPR049900">
    <property type="entry name" value="PKS_mFAS_DH"/>
</dbReference>
<evidence type="ECO:0000259" key="9">
    <source>
        <dbReference type="PROSITE" id="PS52004"/>
    </source>
</evidence>
<evidence type="ECO:0000256" key="1">
    <source>
        <dbReference type="ARBA" id="ARBA00005194"/>
    </source>
</evidence>
<dbReference type="Proteomes" id="UP001253595">
    <property type="component" value="Unassembled WGS sequence"/>
</dbReference>
<dbReference type="InterPro" id="IPR018201">
    <property type="entry name" value="Ketoacyl_synth_AS"/>
</dbReference>
<dbReference type="InterPro" id="IPR049551">
    <property type="entry name" value="PKS_DH_C"/>
</dbReference>
<dbReference type="Gene3D" id="3.40.366.10">
    <property type="entry name" value="Malonyl-Coenzyme A Acyl Carrier Protein, domain 2"/>
    <property type="match status" value="1"/>
</dbReference>
<dbReference type="SMART" id="SM01294">
    <property type="entry name" value="PKS_PP_betabranch"/>
    <property type="match status" value="1"/>
</dbReference>